<evidence type="ECO:0000256" key="2">
    <source>
        <dbReference type="ARBA" id="ARBA00010992"/>
    </source>
</evidence>
<evidence type="ECO:0000313" key="12">
    <source>
        <dbReference type="Proteomes" id="UP001457282"/>
    </source>
</evidence>
<organism evidence="11 12">
    <name type="scientific">Rubus argutus</name>
    <name type="common">Southern blackberry</name>
    <dbReference type="NCBI Taxonomy" id="59490"/>
    <lineage>
        <taxon>Eukaryota</taxon>
        <taxon>Viridiplantae</taxon>
        <taxon>Streptophyta</taxon>
        <taxon>Embryophyta</taxon>
        <taxon>Tracheophyta</taxon>
        <taxon>Spermatophyta</taxon>
        <taxon>Magnoliopsida</taxon>
        <taxon>eudicotyledons</taxon>
        <taxon>Gunneridae</taxon>
        <taxon>Pentapetalae</taxon>
        <taxon>rosids</taxon>
        <taxon>fabids</taxon>
        <taxon>Rosales</taxon>
        <taxon>Rosaceae</taxon>
        <taxon>Rosoideae</taxon>
        <taxon>Rosoideae incertae sedis</taxon>
        <taxon>Rubus</taxon>
    </lineage>
</organism>
<dbReference type="InterPro" id="IPR036259">
    <property type="entry name" value="MFS_trans_sf"/>
</dbReference>
<feature type="domain" description="Major facilitator superfamily (MFS) profile" evidence="10">
    <location>
        <begin position="42"/>
        <end position="460"/>
    </location>
</feature>
<feature type="transmembrane region" description="Helical" evidence="9">
    <location>
        <begin position="337"/>
        <end position="358"/>
    </location>
</feature>
<dbReference type="Gene3D" id="1.20.1250.20">
    <property type="entry name" value="MFS general substrate transporter like domains"/>
    <property type="match status" value="1"/>
</dbReference>
<feature type="transmembrane region" description="Helical" evidence="9">
    <location>
        <begin position="270"/>
        <end position="296"/>
    </location>
</feature>
<keyword evidence="12" id="KW-1185">Reference proteome</keyword>
<dbReference type="FunFam" id="1.20.1250.20:FF:000043">
    <property type="entry name" value="sugar transporter ERD6-like 6"/>
    <property type="match status" value="1"/>
</dbReference>
<feature type="transmembrane region" description="Helical" evidence="9">
    <location>
        <begin position="432"/>
        <end position="453"/>
    </location>
</feature>
<dbReference type="CDD" id="cd17358">
    <property type="entry name" value="MFS_GLUT6_8_Class3_like"/>
    <property type="match status" value="1"/>
</dbReference>
<dbReference type="InterPro" id="IPR005828">
    <property type="entry name" value="MFS_sugar_transport-like"/>
</dbReference>
<feature type="transmembrane region" description="Helical" evidence="9">
    <location>
        <begin position="166"/>
        <end position="188"/>
    </location>
</feature>
<evidence type="ECO:0000256" key="4">
    <source>
        <dbReference type="ARBA" id="ARBA00022597"/>
    </source>
</evidence>
<feature type="transmembrane region" description="Helical" evidence="9">
    <location>
        <begin position="406"/>
        <end position="426"/>
    </location>
</feature>
<dbReference type="PROSITE" id="PS50850">
    <property type="entry name" value="MFS"/>
    <property type="match status" value="1"/>
</dbReference>
<dbReference type="Pfam" id="PF00083">
    <property type="entry name" value="Sugar_tr"/>
    <property type="match status" value="1"/>
</dbReference>
<dbReference type="SUPFAM" id="SSF103473">
    <property type="entry name" value="MFS general substrate transporter"/>
    <property type="match status" value="1"/>
</dbReference>
<keyword evidence="4" id="KW-0762">Sugar transport</keyword>
<evidence type="ECO:0000256" key="9">
    <source>
        <dbReference type="SAM" id="Phobius"/>
    </source>
</evidence>
<keyword evidence="7 9" id="KW-0472">Membrane</keyword>
<proteinExistence type="inferred from homology"/>
<dbReference type="Proteomes" id="UP001457282">
    <property type="component" value="Unassembled WGS sequence"/>
</dbReference>
<feature type="transmembrane region" description="Helical" evidence="9">
    <location>
        <begin position="137"/>
        <end position="154"/>
    </location>
</feature>
<comment type="similarity">
    <text evidence="2 8">Belongs to the major facilitator superfamily. Sugar transporter (TC 2.A.1.1) family.</text>
</comment>
<evidence type="ECO:0000313" key="11">
    <source>
        <dbReference type="EMBL" id="KAK9919724.1"/>
    </source>
</evidence>
<dbReference type="EMBL" id="JBEDUW010000006">
    <property type="protein sequence ID" value="KAK9919724.1"/>
    <property type="molecule type" value="Genomic_DNA"/>
</dbReference>
<feature type="transmembrane region" description="Helical" evidence="9">
    <location>
        <begin position="73"/>
        <end position="95"/>
    </location>
</feature>
<reference evidence="11 12" key="1">
    <citation type="journal article" date="2023" name="G3 (Bethesda)">
        <title>A chromosome-length genome assembly and annotation of blackberry (Rubus argutus, cv. 'Hillquist').</title>
        <authorList>
            <person name="Bruna T."/>
            <person name="Aryal R."/>
            <person name="Dudchenko O."/>
            <person name="Sargent D.J."/>
            <person name="Mead D."/>
            <person name="Buti M."/>
            <person name="Cavallini A."/>
            <person name="Hytonen T."/>
            <person name="Andres J."/>
            <person name="Pham M."/>
            <person name="Weisz D."/>
            <person name="Mascagni F."/>
            <person name="Usai G."/>
            <person name="Natali L."/>
            <person name="Bassil N."/>
            <person name="Fernandez G.E."/>
            <person name="Lomsadze A."/>
            <person name="Armour M."/>
            <person name="Olukolu B."/>
            <person name="Poorten T."/>
            <person name="Britton C."/>
            <person name="Davik J."/>
            <person name="Ashrafi H."/>
            <person name="Aiden E.L."/>
            <person name="Borodovsky M."/>
            <person name="Worthington M."/>
        </authorList>
    </citation>
    <scope>NUCLEOTIDE SEQUENCE [LARGE SCALE GENOMIC DNA]</scope>
    <source>
        <strain evidence="11">PI 553951</strain>
    </source>
</reference>
<protein>
    <recommendedName>
        <fullName evidence="10">Major facilitator superfamily (MFS) profile domain-containing protein</fullName>
    </recommendedName>
</protein>
<feature type="transmembrane region" description="Helical" evidence="9">
    <location>
        <begin position="107"/>
        <end position="131"/>
    </location>
</feature>
<evidence type="ECO:0000256" key="3">
    <source>
        <dbReference type="ARBA" id="ARBA00022448"/>
    </source>
</evidence>
<feature type="transmembrane region" description="Helical" evidence="9">
    <location>
        <begin position="194"/>
        <end position="211"/>
    </location>
</feature>
<feature type="transmembrane region" description="Helical" evidence="9">
    <location>
        <begin position="308"/>
        <end position="328"/>
    </location>
</feature>
<keyword evidence="3 8" id="KW-0813">Transport</keyword>
<dbReference type="InterPro" id="IPR003663">
    <property type="entry name" value="Sugar/inositol_transpt"/>
</dbReference>
<evidence type="ECO:0000256" key="7">
    <source>
        <dbReference type="ARBA" id="ARBA00023136"/>
    </source>
</evidence>
<gene>
    <name evidence="11" type="ORF">M0R45_028305</name>
</gene>
<dbReference type="GO" id="GO:0016020">
    <property type="term" value="C:membrane"/>
    <property type="evidence" value="ECO:0007669"/>
    <property type="project" value="UniProtKB-SubCell"/>
</dbReference>
<dbReference type="GO" id="GO:0051119">
    <property type="term" value="F:sugar transmembrane transporter activity"/>
    <property type="evidence" value="ECO:0007669"/>
    <property type="project" value="InterPro"/>
</dbReference>
<dbReference type="NCBIfam" id="TIGR00879">
    <property type="entry name" value="SP"/>
    <property type="match status" value="1"/>
</dbReference>
<feature type="transmembrane region" description="Helical" evidence="9">
    <location>
        <begin position="370"/>
        <end position="394"/>
    </location>
</feature>
<dbReference type="PRINTS" id="PR00171">
    <property type="entry name" value="SUGRTRNSPORT"/>
</dbReference>
<keyword evidence="6 9" id="KW-1133">Transmembrane helix</keyword>
<dbReference type="PANTHER" id="PTHR48021">
    <property type="match status" value="1"/>
</dbReference>
<comment type="caution">
    <text evidence="11">The sequence shown here is derived from an EMBL/GenBank/DDBJ whole genome shotgun (WGS) entry which is preliminary data.</text>
</comment>
<evidence type="ECO:0000256" key="1">
    <source>
        <dbReference type="ARBA" id="ARBA00004141"/>
    </source>
</evidence>
<evidence type="ECO:0000256" key="6">
    <source>
        <dbReference type="ARBA" id="ARBA00022989"/>
    </source>
</evidence>
<accession>A0AAW1W8D2</accession>
<dbReference type="InterPro" id="IPR020846">
    <property type="entry name" value="MFS_dom"/>
</dbReference>
<sequence>MEEGLLAQSGSKSNINGASGACSDVITPSGSSCSATPVVVLSTLVALCGSFGYGCAIGYSSSAESGILEDLDLTVAAYSVFGSIMTIGGMIGALVNGKITDLIGRRGTMWLSETFSAAGWLTISFAQTAWWLDLGRLSVGFSAGLILYVVPVYIAEITPKDIRGRFTSATQLMTSCGLALMFFLGNVITWRTSAVIGAIPSLIHIIGLFFIPESPRWLAKIGRQKDVEVTLQRLRGKNADISQEAADIMDYTEMFQQQSERVLDLFQKRYAYSLIVGVGLMSLQQFGGANAVAFYASSIFVDAGFSSSIGTISLALIGIPGIASSVLLTDKVGRRPLLMVSAGGLCLSAFLVGLAFCFQDLNSLKEATPILVFIGLLGQSFTYTTGVAGLPWVIMSEIFPINVKGSAGSVMSLVNWSSAWITTYTFNFMMDWSSAGTFFIFSAICGLTVLFVAKLVPETKGRTLEQIQASIAHFI</sequence>
<evidence type="ECO:0000256" key="8">
    <source>
        <dbReference type="RuleBase" id="RU003346"/>
    </source>
</evidence>
<dbReference type="PANTHER" id="PTHR48021:SF93">
    <property type="entry name" value="SUGAR TRANSPORTER ERD6-LIKE 1-RELATED"/>
    <property type="match status" value="1"/>
</dbReference>
<dbReference type="AlphaFoldDB" id="A0AAW1W8D2"/>
<evidence type="ECO:0000259" key="10">
    <source>
        <dbReference type="PROSITE" id="PS50850"/>
    </source>
</evidence>
<feature type="transmembrane region" description="Helical" evidence="9">
    <location>
        <begin position="38"/>
        <end position="61"/>
    </location>
</feature>
<keyword evidence="5 9" id="KW-0812">Transmembrane</keyword>
<evidence type="ECO:0000256" key="5">
    <source>
        <dbReference type="ARBA" id="ARBA00022692"/>
    </source>
</evidence>
<dbReference type="InterPro" id="IPR050549">
    <property type="entry name" value="MFS_Trehalose_Transporter"/>
</dbReference>
<dbReference type="InterPro" id="IPR044775">
    <property type="entry name" value="MFS_ERD6/Tret1-like"/>
</dbReference>
<comment type="subcellular location">
    <subcellularLocation>
        <location evidence="1">Membrane</location>
        <topology evidence="1">Multi-pass membrane protein</topology>
    </subcellularLocation>
</comment>
<name>A0AAW1W8D2_RUBAR</name>